<dbReference type="SUPFAM" id="SSF100950">
    <property type="entry name" value="NagB/RpiA/CoA transferase-like"/>
    <property type="match status" value="1"/>
</dbReference>
<dbReference type="PANTHER" id="PTHR43475">
    <property type="entry name" value="METHYLTHIORIBOSE-1-PHOSPHATE ISOMERASE"/>
    <property type="match status" value="1"/>
</dbReference>
<reference evidence="5 6" key="1">
    <citation type="journal article" date="2015" name="Genome Biol.">
        <title>Comparative genomics of Steinernema reveals deeply conserved gene regulatory networks.</title>
        <authorList>
            <person name="Dillman A.R."/>
            <person name="Macchietto M."/>
            <person name="Porter C.F."/>
            <person name="Rogers A."/>
            <person name="Williams B."/>
            <person name="Antoshechkin I."/>
            <person name="Lee M.M."/>
            <person name="Goodwin Z."/>
            <person name="Lu X."/>
            <person name="Lewis E.E."/>
            <person name="Goodrich-Blair H."/>
            <person name="Stock S.P."/>
            <person name="Adams B.J."/>
            <person name="Sternberg P.W."/>
            <person name="Mortazavi A."/>
        </authorList>
    </citation>
    <scope>NUCLEOTIDE SEQUENCE [LARGE SCALE GENOMIC DNA]</scope>
    <source>
        <strain evidence="5 6">ALL</strain>
    </source>
</reference>
<evidence type="ECO:0000313" key="6">
    <source>
        <dbReference type="Proteomes" id="UP000298663"/>
    </source>
</evidence>
<gene>
    <name evidence="5" type="ORF">L596_018557</name>
</gene>
<dbReference type="InterPro" id="IPR042529">
    <property type="entry name" value="IF_2B-like_C"/>
</dbReference>
<dbReference type="NCBIfam" id="TIGR00512">
    <property type="entry name" value="salvage_mtnA"/>
    <property type="match status" value="1"/>
</dbReference>
<dbReference type="InterPro" id="IPR000649">
    <property type="entry name" value="IF-2B-related"/>
</dbReference>
<evidence type="ECO:0008006" key="7">
    <source>
        <dbReference type="Google" id="ProtNLM"/>
    </source>
</evidence>
<dbReference type="EMBL" id="AZBU02000005">
    <property type="protein sequence ID" value="TKR77623.1"/>
    <property type="molecule type" value="Genomic_DNA"/>
</dbReference>
<evidence type="ECO:0000256" key="3">
    <source>
        <dbReference type="ARBA" id="ARBA00023235"/>
    </source>
</evidence>
<dbReference type="InterPro" id="IPR037171">
    <property type="entry name" value="NagB/RpiA_transferase-like"/>
</dbReference>
<keyword evidence="3" id="KW-0413">Isomerase</keyword>
<dbReference type="Proteomes" id="UP000298663">
    <property type="component" value="Unassembled WGS sequence"/>
</dbReference>
<comment type="similarity">
    <text evidence="1 4">Belongs to the eIF-2B alpha/beta/delta subunits family.</text>
</comment>
<dbReference type="GO" id="GO:0019509">
    <property type="term" value="P:L-methionine salvage from methylthioadenosine"/>
    <property type="evidence" value="ECO:0007669"/>
    <property type="project" value="TreeGrafter"/>
</dbReference>
<dbReference type="FunFam" id="1.20.120.420:FF:000003">
    <property type="entry name" value="Methylthioribose-1-phosphate isomerase"/>
    <property type="match status" value="1"/>
</dbReference>
<dbReference type="GO" id="GO:0046523">
    <property type="term" value="F:S-methyl-5-thioribose-1-phosphate isomerase activity"/>
    <property type="evidence" value="ECO:0007669"/>
    <property type="project" value="TreeGrafter"/>
</dbReference>
<accession>A0A4U5N5U8</accession>
<protein>
    <recommendedName>
        <fullName evidence="7">S-methyl-5-thioribose-1-phosphate isomerase</fullName>
    </recommendedName>
</protein>
<comment type="caution">
    <text evidence="5">The sequence shown here is derived from an EMBL/GenBank/DDBJ whole genome shotgun (WGS) entry which is preliminary data.</text>
</comment>
<evidence type="ECO:0000256" key="2">
    <source>
        <dbReference type="ARBA" id="ARBA00022605"/>
    </source>
</evidence>
<dbReference type="FunFam" id="3.40.50.10470:FF:000006">
    <property type="entry name" value="Methylthioribose-1-phosphate isomerase"/>
    <property type="match status" value="1"/>
</dbReference>
<dbReference type="InterPro" id="IPR027363">
    <property type="entry name" value="M1Pi_N"/>
</dbReference>
<dbReference type="NCBIfam" id="NF004326">
    <property type="entry name" value="PRK05720.1"/>
    <property type="match status" value="1"/>
</dbReference>
<evidence type="ECO:0000256" key="1">
    <source>
        <dbReference type="ARBA" id="ARBA00007251"/>
    </source>
</evidence>
<dbReference type="InterPro" id="IPR011559">
    <property type="entry name" value="Initiation_fac_2B_a/b/d"/>
</dbReference>
<dbReference type="InterPro" id="IPR005251">
    <property type="entry name" value="IF-M1Pi"/>
</dbReference>
<dbReference type="Pfam" id="PF01008">
    <property type="entry name" value="IF-2B"/>
    <property type="match status" value="1"/>
</dbReference>
<dbReference type="Gene3D" id="3.40.50.10470">
    <property type="entry name" value="Translation initiation factor eif-2b, domain 2"/>
    <property type="match status" value="1"/>
</dbReference>
<sequence length="352" mass="38434">MLSASGVVAQPNALLPKAPEGDSFVSESLKSLKYDKEANRLQILDQLLIPHETKYVEVEGVEDGFSVIKKMQVRGAPLIASVATLSLAVALDRPEAAELDLEKLREFVKAKCSYLLSSRPTAINLSNALNVVLAFNADCVDEYKSGLKSLIYSLWKDEKVENRLLLHFSTACVLANFPEDRKLNVMTVCNTGSLATSSLGTALGVIRQLHAAGRLQMAYALETRPYNQGVRLTTYELVHDRIPVTLITDNMAAAAMKLKNIDVVLVGADQVAMNGDTANKIGTYMLGVLAAYHKIPFYVVTPSSSINRSRADGSTITIEERPAVEMTTFKGIPLAPEGVNVWNPRSTLLRRI</sequence>
<dbReference type="PANTHER" id="PTHR43475:SF1">
    <property type="entry name" value="METHYLTHIORIBOSE-1-PHOSPHATE ISOMERASE"/>
    <property type="match status" value="1"/>
</dbReference>
<organism evidence="5 6">
    <name type="scientific">Steinernema carpocapsae</name>
    <name type="common">Entomopathogenic nematode</name>
    <dbReference type="NCBI Taxonomy" id="34508"/>
    <lineage>
        <taxon>Eukaryota</taxon>
        <taxon>Metazoa</taxon>
        <taxon>Ecdysozoa</taxon>
        <taxon>Nematoda</taxon>
        <taxon>Chromadorea</taxon>
        <taxon>Rhabditida</taxon>
        <taxon>Tylenchina</taxon>
        <taxon>Panagrolaimomorpha</taxon>
        <taxon>Strongyloidoidea</taxon>
        <taxon>Steinernematidae</taxon>
        <taxon>Steinernema</taxon>
    </lineage>
</organism>
<dbReference type="NCBIfam" id="TIGR00524">
    <property type="entry name" value="eIF-2B_rel"/>
    <property type="match status" value="1"/>
</dbReference>
<name>A0A4U5N5U8_STECR</name>
<proteinExistence type="inferred from homology"/>
<dbReference type="AlphaFoldDB" id="A0A4U5N5U8"/>
<evidence type="ECO:0000256" key="4">
    <source>
        <dbReference type="RuleBase" id="RU003814"/>
    </source>
</evidence>
<keyword evidence="6" id="KW-1185">Reference proteome</keyword>
<reference evidence="5 6" key="2">
    <citation type="journal article" date="2019" name="G3 (Bethesda)">
        <title>Hybrid Assembly of the Genome of the Entomopathogenic Nematode Steinernema carpocapsae Identifies the X-Chromosome.</title>
        <authorList>
            <person name="Serra L."/>
            <person name="Macchietto M."/>
            <person name="Macias-Munoz A."/>
            <person name="McGill C.J."/>
            <person name="Rodriguez I.M."/>
            <person name="Rodriguez B."/>
            <person name="Murad R."/>
            <person name="Mortazavi A."/>
        </authorList>
    </citation>
    <scope>NUCLEOTIDE SEQUENCE [LARGE SCALE GENOMIC DNA]</scope>
    <source>
        <strain evidence="5 6">ALL</strain>
    </source>
</reference>
<dbReference type="STRING" id="34508.A0A4U5N5U8"/>
<evidence type="ECO:0000313" key="5">
    <source>
        <dbReference type="EMBL" id="TKR77623.1"/>
    </source>
</evidence>
<dbReference type="Gene3D" id="1.20.120.420">
    <property type="entry name" value="translation initiation factor eif-2b, domain 1"/>
    <property type="match status" value="1"/>
</dbReference>
<keyword evidence="2" id="KW-0028">Amino-acid biosynthesis</keyword>
<dbReference type="OrthoDB" id="2461at2759"/>